<evidence type="ECO:0000256" key="1">
    <source>
        <dbReference type="SAM" id="Phobius"/>
    </source>
</evidence>
<keyword evidence="3" id="KW-1185">Reference proteome</keyword>
<dbReference type="Proteomes" id="UP001610335">
    <property type="component" value="Unassembled WGS sequence"/>
</dbReference>
<sequence>MSVEQLCNLASNTCFSGGHTHWYRPPPPDLIHGWDWFWWQKPMKMPRMKPINAGYRVPKDLYKLVKDNSPLIFAHPTGIAPPFNECHADEWEGLHHFLVWAIGLIFNGLHLAAWRFHFPTKAESILWKVTALGMLVVTSAWVPCAYALRRVGDTSRRKNLVYWAMTLYYFLSRMFLMVEVFMGLRAQPAAIYYSVRWSTYIPHI</sequence>
<dbReference type="EMBL" id="JBFXLS010000091">
    <property type="protein sequence ID" value="KAL2817472.1"/>
    <property type="molecule type" value="Genomic_DNA"/>
</dbReference>
<proteinExistence type="predicted"/>
<comment type="caution">
    <text evidence="2">The sequence shown here is derived from an EMBL/GenBank/DDBJ whole genome shotgun (WGS) entry which is preliminary data.</text>
</comment>
<protein>
    <submittedName>
        <fullName evidence="2">Uncharacterized protein</fullName>
    </submittedName>
</protein>
<feature type="transmembrane region" description="Helical" evidence="1">
    <location>
        <begin position="160"/>
        <end position="184"/>
    </location>
</feature>
<dbReference type="PANTHER" id="PTHR35043">
    <property type="entry name" value="TRANSCRIPTION FACTOR DOMAIN-CONTAINING PROTEIN"/>
    <property type="match status" value="1"/>
</dbReference>
<evidence type="ECO:0000313" key="3">
    <source>
        <dbReference type="Proteomes" id="UP001610335"/>
    </source>
</evidence>
<keyword evidence="1" id="KW-1133">Transmembrane helix</keyword>
<gene>
    <name evidence="2" type="ORF">BDW59DRAFT_165882</name>
</gene>
<organism evidence="2 3">
    <name type="scientific">Aspergillus cavernicola</name>
    <dbReference type="NCBI Taxonomy" id="176166"/>
    <lineage>
        <taxon>Eukaryota</taxon>
        <taxon>Fungi</taxon>
        <taxon>Dikarya</taxon>
        <taxon>Ascomycota</taxon>
        <taxon>Pezizomycotina</taxon>
        <taxon>Eurotiomycetes</taxon>
        <taxon>Eurotiomycetidae</taxon>
        <taxon>Eurotiales</taxon>
        <taxon>Aspergillaceae</taxon>
        <taxon>Aspergillus</taxon>
        <taxon>Aspergillus subgen. Nidulantes</taxon>
    </lineage>
</organism>
<evidence type="ECO:0000313" key="2">
    <source>
        <dbReference type="EMBL" id="KAL2817472.1"/>
    </source>
</evidence>
<accession>A0ABR4HQ11</accession>
<keyword evidence="1" id="KW-0472">Membrane</keyword>
<feature type="transmembrane region" description="Helical" evidence="1">
    <location>
        <begin position="126"/>
        <end position="148"/>
    </location>
</feature>
<name>A0ABR4HQ11_9EURO</name>
<feature type="transmembrane region" description="Helical" evidence="1">
    <location>
        <begin position="97"/>
        <end position="114"/>
    </location>
</feature>
<keyword evidence="1" id="KW-0812">Transmembrane</keyword>
<dbReference type="PANTHER" id="PTHR35043:SF7">
    <property type="entry name" value="TRANSCRIPTION FACTOR DOMAIN-CONTAINING PROTEIN"/>
    <property type="match status" value="1"/>
</dbReference>
<reference evidence="2 3" key="1">
    <citation type="submission" date="2024-07" db="EMBL/GenBank/DDBJ databases">
        <title>Section-level genome sequencing and comparative genomics of Aspergillus sections Usti and Cavernicolus.</title>
        <authorList>
            <consortium name="Lawrence Berkeley National Laboratory"/>
            <person name="Nybo J.L."/>
            <person name="Vesth T.C."/>
            <person name="Theobald S."/>
            <person name="Frisvad J.C."/>
            <person name="Larsen T.O."/>
            <person name="Kjaerboelling I."/>
            <person name="Rothschild-Mancinelli K."/>
            <person name="Lyhne E.K."/>
            <person name="Kogle M.E."/>
            <person name="Barry K."/>
            <person name="Clum A."/>
            <person name="Na H."/>
            <person name="Ledsgaard L."/>
            <person name="Lin J."/>
            <person name="Lipzen A."/>
            <person name="Kuo A."/>
            <person name="Riley R."/>
            <person name="Mondo S."/>
            <person name="LaButti K."/>
            <person name="Haridas S."/>
            <person name="Pangalinan J."/>
            <person name="Salamov A.A."/>
            <person name="Simmons B.A."/>
            <person name="Magnuson J.K."/>
            <person name="Chen J."/>
            <person name="Drula E."/>
            <person name="Henrissat B."/>
            <person name="Wiebenga A."/>
            <person name="Lubbers R.J."/>
            <person name="Gomes A.C."/>
            <person name="Makela M.R."/>
            <person name="Stajich J."/>
            <person name="Grigoriev I.V."/>
            <person name="Mortensen U.H."/>
            <person name="De vries R.P."/>
            <person name="Baker S.E."/>
            <person name="Andersen M.R."/>
        </authorList>
    </citation>
    <scope>NUCLEOTIDE SEQUENCE [LARGE SCALE GENOMIC DNA]</scope>
    <source>
        <strain evidence="2 3">CBS 600.67</strain>
    </source>
</reference>